<sequence length="307" mass="34406">MRTSSCVDYYLLSLVCWVVLGITGVSTRSHSLVKRYGGLYTGPYIDAHNVTNVTVQLGTHAFLPCKVRQIGNKSVSWVRTRDAHILSVDRTVFIADDRFESHFYDSINTWILQVRYAQERDEGEYECQISTEPKLSHTVKLIVVVPKIEILGDKDRYVKTGSTVVMQCVLKNSLEVPFDVFWYHEVRQLHIRKGKMNIQTKLIEGTNDTASNLTIHNAGPEDSGNYTCRPSNLESVSVQLHVLNGEHPAAIQRGISSVPGCCRILCWFLGAFSLTASESERARLCGILLLGLAVAVTQSYLSDAWPR</sequence>
<dbReference type="InterPro" id="IPR013783">
    <property type="entry name" value="Ig-like_fold"/>
</dbReference>
<keyword evidence="1" id="KW-0472">Membrane</keyword>
<name>A0AAJ6YUH2_9HYME</name>
<dbReference type="FunFam" id="2.60.40.10:FF:000129">
    <property type="entry name" value="CLUMA_CG018772, isoform A"/>
    <property type="match status" value="1"/>
</dbReference>
<keyword evidence="3" id="KW-1185">Reference proteome</keyword>
<dbReference type="Pfam" id="PF07679">
    <property type="entry name" value="I-set"/>
    <property type="match status" value="1"/>
</dbReference>
<feature type="domain" description="Ig-like" evidence="2">
    <location>
        <begin position="146"/>
        <end position="239"/>
    </location>
</feature>
<dbReference type="PANTHER" id="PTHR23279:SF21">
    <property type="entry name" value="DEFECTIVE PROBOSCIS EXTENSION RESPONSE 11, ISOFORM B-RELATED"/>
    <property type="match status" value="1"/>
</dbReference>
<protein>
    <submittedName>
        <fullName evidence="4">Hemicentin-2-like</fullName>
    </submittedName>
</protein>
<evidence type="ECO:0000256" key="1">
    <source>
        <dbReference type="SAM" id="Phobius"/>
    </source>
</evidence>
<evidence type="ECO:0000259" key="2">
    <source>
        <dbReference type="PROSITE" id="PS50835"/>
    </source>
</evidence>
<dbReference type="InterPro" id="IPR003599">
    <property type="entry name" value="Ig_sub"/>
</dbReference>
<feature type="transmembrane region" description="Helical" evidence="1">
    <location>
        <begin position="6"/>
        <end position="25"/>
    </location>
</feature>
<dbReference type="KEGG" id="csol:105367566"/>
<dbReference type="GO" id="GO:0050808">
    <property type="term" value="P:synapse organization"/>
    <property type="evidence" value="ECO:0007669"/>
    <property type="project" value="TreeGrafter"/>
</dbReference>
<evidence type="ECO:0000313" key="4">
    <source>
        <dbReference type="RefSeq" id="XP_011504628.1"/>
    </source>
</evidence>
<dbReference type="AlphaFoldDB" id="A0AAJ6YUH2"/>
<dbReference type="PROSITE" id="PS50835">
    <property type="entry name" value="IG_LIKE"/>
    <property type="match status" value="2"/>
</dbReference>
<dbReference type="Pfam" id="PF13927">
    <property type="entry name" value="Ig_3"/>
    <property type="match status" value="1"/>
</dbReference>
<gene>
    <name evidence="4" type="primary">LOC105367566</name>
</gene>
<organism evidence="3 4">
    <name type="scientific">Ceratosolen solmsi marchali</name>
    <dbReference type="NCBI Taxonomy" id="326594"/>
    <lineage>
        <taxon>Eukaryota</taxon>
        <taxon>Metazoa</taxon>
        <taxon>Ecdysozoa</taxon>
        <taxon>Arthropoda</taxon>
        <taxon>Hexapoda</taxon>
        <taxon>Insecta</taxon>
        <taxon>Pterygota</taxon>
        <taxon>Neoptera</taxon>
        <taxon>Endopterygota</taxon>
        <taxon>Hymenoptera</taxon>
        <taxon>Apocrita</taxon>
        <taxon>Proctotrupomorpha</taxon>
        <taxon>Chalcidoidea</taxon>
        <taxon>Agaonidae</taxon>
        <taxon>Agaoninae</taxon>
        <taxon>Ceratosolen</taxon>
    </lineage>
</organism>
<dbReference type="InterPro" id="IPR013098">
    <property type="entry name" value="Ig_I-set"/>
</dbReference>
<keyword evidence="1" id="KW-1133">Transmembrane helix</keyword>
<feature type="domain" description="Ig-like" evidence="2">
    <location>
        <begin position="43"/>
        <end position="140"/>
    </location>
</feature>
<reference evidence="4" key="1">
    <citation type="submission" date="2025-08" db="UniProtKB">
        <authorList>
            <consortium name="RefSeq"/>
        </authorList>
    </citation>
    <scope>IDENTIFICATION</scope>
</reference>
<dbReference type="Proteomes" id="UP000695007">
    <property type="component" value="Unplaced"/>
</dbReference>
<dbReference type="InterPro" id="IPR003598">
    <property type="entry name" value="Ig_sub2"/>
</dbReference>
<proteinExistence type="predicted"/>
<dbReference type="PANTHER" id="PTHR23279">
    <property type="entry name" value="DEFECTIVE PROBOSCIS EXTENSION RESPONSE DPR -RELATED"/>
    <property type="match status" value="1"/>
</dbReference>
<dbReference type="GeneID" id="105367566"/>
<dbReference type="SMART" id="SM00409">
    <property type="entry name" value="IG"/>
    <property type="match status" value="2"/>
</dbReference>
<dbReference type="RefSeq" id="XP_011504628.1">
    <property type="nucleotide sequence ID" value="XM_011506326.1"/>
</dbReference>
<dbReference type="InterPro" id="IPR007110">
    <property type="entry name" value="Ig-like_dom"/>
</dbReference>
<dbReference type="InterPro" id="IPR037448">
    <property type="entry name" value="Zig-8"/>
</dbReference>
<dbReference type="SUPFAM" id="SSF48726">
    <property type="entry name" value="Immunoglobulin"/>
    <property type="match status" value="2"/>
</dbReference>
<dbReference type="Gene3D" id="2.60.40.10">
    <property type="entry name" value="Immunoglobulins"/>
    <property type="match status" value="2"/>
</dbReference>
<keyword evidence="1" id="KW-0812">Transmembrane</keyword>
<dbReference type="GO" id="GO:0032589">
    <property type="term" value="C:neuron projection membrane"/>
    <property type="evidence" value="ECO:0007669"/>
    <property type="project" value="TreeGrafter"/>
</dbReference>
<dbReference type="InterPro" id="IPR036179">
    <property type="entry name" value="Ig-like_dom_sf"/>
</dbReference>
<dbReference type="SMART" id="SM00408">
    <property type="entry name" value="IGc2"/>
    <property type="match status" value="2"/>
</dbReference>
<evidence type="ECO:0000313" key="3">
    <source>
        <dbReference type="Proteomes" id="UP000695007"/>
    </source>
</evidence>
<accession>A0AAJ6YUH2</accession>